<evidence type="ECO:0000256" key="5">
    <source>
        <dbReference type="SAM" id="MobiDB-lite"/>
    </source>
</evidence>
<dbReference type="PANTHER" id="PTHR45916">
    <property type="entry name" value="STRUCTURAL MAINTENANCE OF CHROMOSOMES PROTEIN 5"/>
    <property type="match status" value="1"/>
</dbReference>
<dbReference type="Pfam" id="PF13476">
    <property type="entry name" value="AAA_23"/>
    <property type="match status" value="1"/>
</dbReference>
<reference evidence="8" key="2">
    <citation type="submission" date="2015-01" db="EMBL/GenBank/DDBJ databases">
        <title>Evolutionary Origins and Diversification of the Mycorrhizal Mutualists.</title>
        <authorList>
            <consortium name="DOE Joint Genome Institute"/>
            <consortium name="Mycorrhizal Genomics Consortium"/>
            <person name="Kohler A."/>
            <person name="Kuo A."/>
            <person name="Nagy L.G."/>
            <person name="Floudas D."/>
            <person name="Copeland A."/>
            <person name="Barry K.W."/>
            <person name="Cichocki N."/>
            <person name="Veneault-Fourrey C."/>
            <person name="LaButti K."/>
            <person name="Lindquist E.A."/>
            <person name="Lipzen A."/>
            <person name="Lundell T."/>
            <person name="Morin E."/>
            <person name="Murat C."/>
            <person name="Riley R."/>
            <person name="Ohm R."/>
            <person name="Sun H."/>
            <person name="Tunlid A."/>
            <person name="Henrissat B."/>
            <person name="Grigoriev I.V."/>
            <person name="Hibbett D.S."/>
            <person name="Martin F."/>
        </authorList>
    </citation>
    <scope>NUCLEOTIDE SEQUENCE [LARGE SCALE GENOMIC DNA]</scope>
    <source>
        <strain evidence="8">UH-Slu-Lm8-n1</strain>
    </source>
</reference>
<gene>
    <name evidence="7" type="ORF">CY34DRAFT_286613</name>
</gene>
<dbReference type="HOGENOM" id="CLU_032065_0_0_1"/>
<dbReference type="Gene3D" id="3.40.50.300">
    <property type="entry name" value="P-loop containing nucleotide triphosphate hydrolases"/>
    <property type="match status" value="1"/>
</dbReference>
<sequence length="444" mass="50693">MPRRTRAELVEGDTDSLKENTALSNGVRDEPVKKEKAKYEKGKGKAKRVEPEHADEEPDQTQTDADGDPENVDGTPRSRKRARVNAEGDFIPSTPTTPKREQVATLPRDDDGFIPGSIVRIQLHNFLTYDWVEFRPGPYLNMILGPNGTGKSSIACAICLGLNWPPSILGRANEISSFVKHGKESGYIEIELKGAKGQKNLVIRRNLSAKSKGSTLTLNGQSCTGKEITNRMAKLNVQVGNLCSFLPQDKVSEFAQMTPQQLLRETQRAAGDVHLTNWHDTLITAGKELKSIQDKSNEEQERLKTMQERNSQLERDVQRYQERKRVEKDIAVLEVLIPVNEYHEAKERYQKAKDRQRELHARVRKLKDRNAPAHAKLEYALLCVLSPIYLQTLRQLAVQHKEYEKAREKKKTASRQKFQQMKSKWGENDRLVRLTIHLRFFSNH</sequence>
<feature type="coiled-coil region" evidence="4">
    <location>
        <begin position="289"/>
        <end position="369"/>
    </location>
</feature>
<reference evidence="7 8" key="1">
    <citation type="submission" date="2014-04" db="EMBL/GenBank/DDBJ databases">
        <authorList>
            <consortium name="DOE Joint Genome Institute"/>
            <person name="Kuo A."/>
            <person name="Ruytinx J."/>
            <person name="Rineau F."/>
            <person name="Colpaert J."/>
            <person name="Kohler A."/>
            <person name="Nagy L.G."/>
            <person name="Floudas D."/>
            <person name="Copeland A."/>
            <person name="Barry K.W."/>
            <person name="Cichocki N."/>
            <person name="Veneault-Fourrey C."/>
            <person name="LaButti K."/>
            <person name="Lindquist E.A."/>
            <person name="Lipzen A."/>
            <person name="Lundell T."/>
            <person name="Morin E."/>
            <person name="Murat C."/>
            <person name="Sun H."/>
            <person name="Tunlid A."/>
            <person name="Henrissat B."/>
            <person name="Grigoriev I.V."/>
            <person name="Hibbett D.S."/>
            <person name="Martin F."/>
            <person name="Nordberg H.P."/>
            <person name="Cantor M.N."/>
            <person name="Hua S.X."/>
        </authorList>
    </citation>
    <scope>NUCLEOTIDE SEQUENCE [LARGE SCALE GENOMIC DNA]</scope>
    <source>
        <strain evidence="7 8">UH-Slu-Lm8-n1</strain>
    </source>
</reference>
<comment type="similarity">
    <text evidence="1">Belongs to the SMC family. SMC5 subfamily.</text>
</comment>
<name>A0A0D0AEG4_9AGAM</name>
<dbReference type="Proteomes" id="UP000054485">
    <property type="component" value="Unassembled WGS sequence"/>
</dbReference>
<evidence type="ECO:0000313" key="8">
    <source>
        <dbReference type="Proteomes" id="UP000054485"/>
    </source>
</evidence>
<dbReference type="AlphaFoldDB" id="A0A0D0AEG4"/>
<evidence type="ECO:0000256" key="3">
    <source>
        <dbReference type="ARBA" id="ARBA00023054"/>
    </source>
</evidence>
<proteinExistence type="inferred from homology"/>
<evidence type="ECO:0000256" key="1">
    <source>
        <dbReference type="ARBA" id="ARBA00010171"/>
    </source>
</evidence>
<dbReference type="GO" id="GO:0003697">
    <property type="term" value="F:single-stranded DNA binding"/>
    <property type="evidence" value="ECO:0007669"/>
    <property type="project" value="TreeGrafter"/>
</dbReference>
<protein>
    <recommendedName>
        <fullName evidence="2">Structural maintenance of chromosomes protein 5</fullName>
    </recommendedName>
</protein>
<feature type="region of interest" description="Disordered" evidence="5">
    <location>
        <begin position="1"/>
        <end position="108"/>
    </location>
</feature>
<evidence type="ECO:0000313" key="7">
    <source>
        <dbReference type="EMBL" id="KIK40081.1"/>
    </source>
</evidence>
<feature type="compositionally biased region" description="Acidic residues" evidence="5">
    <location>
        <begin position="53"/>
        <end position="71"/>
    </location>
</feature>
<dbReference type="PANTHER" id="PTHR45916:SF1">
    <property type="entry name" value="STRUCTURAL MAINTENANCE OF CHROMOSOMES PROTEIN 5"/>
    <property type="match status" value="1"/>
</dbReference>
<keyword evidence="3 4" id="KW-0175">Coiled coil</keyword>
<dbReference type="GO" id="GO:0030915">
    <property type="term" value="C:Smc5-Smc6 complex"/>
    <property type="evidence" value="ECO:0007669"/>
    <property type="project" value="TreeGrafter"/>
</dbReference>
<dbReference type="InterPro" id="IPR027417">
    <property type="entry name" value="P-loop_NTPase"/>
</dbReference>
<dbReference type="OrthoDB" id="10254973at2759"/>
<feature type="domain" description="Rad50/SbcC-type AAA" evidence="6">
    <location>
        <begin position="120"/>
        <end position="315"/>
    </location>
</feature>
<organism evidence="7 8">
    <name type="scientific">Suillus luteus UH-Slu-Lm8-n1</name>
    <dbReference type="NCBI Taxonomy" id="930992"/>
    <lineage>
        <taxon>Eukaryota</taxon>
        <taxon>Fungi</taxon>
        <taxon>Dikarya</taxon>
        <taxon>Basidiomycota</taxon>
        <taxon>Agaricomycotina</taxon>
        <taxon>Agaricomycetes</taxon>
        <taxon>Agaricomycetidae</taxon>
        <taxon>Boletales</taxon>
        <taxon>Suillineae</taxon>
        <taxon>Suillaceae</taxon>
        <taxon>Suillus</taxon>
    </lineage>
</organism>
<feature type="compositionally biased region" description="Basic and acidic residues" evidence="5">
    <location>
        <begin position="27"/>
        <end position="52"/>
    </location>
</feature>
<evidence type="ECO:0000259" key="6">
    <source>
        <dbReference type="Pfam" id="PF13476"/>
    </source>
</evidence>
<dbReference type="EMBL" id="KN835316">
    <property type="protein sequence ID" value="KIK40081.1"/>
    <property type="molecule type" value="Genomic_DNA"/>
</dbReference>
<dbReference type="SUPFAM" id="SSF52540">
    <property type="entry name" value="P-loop containing nucleoside triphosphate hydrolases"/>
    <property type="match status" value="1"/>
</dbReference>
<dbReference type="InParanoid" id="A0A0D0AEG4"/>
<dbReference type="GO" id="GO:0000724">
    <property type="term" value="P:double-strand break repair via homologous recombination"/>
    <property type="evidence" value="ECO:0007669"/>
    <property type="project" value="TreeGrafter"/>
</dbReference>
<dbReference type="InterPro" id="IPR038729">
    <property type="entry name" value="Rad50/SbcC_AAA"/>
</dbReference>
<evidence type="ECO:0000256" key="4">
    <source>
        <dbReference type="SAM" id="Coils"/>
    </source>
</evidence>
<dbReference type="GO" id="GO:0005634">
    <property type="term" value="C:nucleus"/>
    <property type="evidence" value="ECO:0007669"/>
    <property type="project" value="TreeGrafter"/>
</dbReference>
<accession>A0A0D0AEG4</accession>
<keyword evidence="8" id="KW-1185">Reference proteome</keyword>
<dbReference type="STRING" id="930992.A0A0D0AEG4"/>
<feature type="compositionally biased region" description="Basic and acidic residues" evidence="5">
    <location>
        <begin position="98"/>
        <end position="108"/>
    </location>
</feature>
<evidence type="ECO:0000256" key="2">
    <source>
        <dbReference type="ARBA" id="ARBA00018687"/>
    </source>
</evidence>
<dbReference type="GO" id="GO:0016887">
    <property type="term" value="F:ATP hydrolysis activity"/>
    <property type="evidence" value="ECO:0007669"/>
    <property type="project" value="InterPro"/>
</dbReference>